<keyword evidence="10" id="KW-1185">Reference proteome</keyword>
<dbReference type="PROSITE" id="PS00107">
    <property type="entry name" value="PROTEIN_KINASE_ATP"/>
    <property type="match status" value="1"/>
</dbReference>
<gene>
    <name evidence="9" type="ORF">PVAND_014232</name>
</gene>
<feature type="binding site" evidence="6">
    <location>
        <position position="38"/>
    </location>
    <ligand>
        <name>ATP</name>
        <dbReference type="ChEBI" id="CHEBI:30616"/>
    </ligand>
</feature>
<dbReference type="Gene3D" id="1.10.510.10">
    <property type="entry name" value="Transferase(Phosphotransferase) domain 1"/>
    <property type="match status" value="1"/>
</dbReference>
<dbReference type="GO" id="GO:0004674">
    <property type="term" value="F:protein serine/threonine kinase activity"/>
    <property type="evidence" value="ECO:0007669"/>
    <property type="project" value="UniProtKB-KW"/>
</dbReference>
<dbReference type="InterPro" id="IPR008271">
    <property type="entry name" value="Ser/Thr_kinase_AS"/>
</dbReference>
<comment type="similarity">
    <text evidence="7">Belongs to the protein kinase superfamily.</text>
</comment>
<dbReference type="PROSITE" id="PS50011">
    <property type="entry name" value="PROTEIN_KINASE_DOM"/>
    <property type="match status" value="1"/>
</dbReference>
<keyword evidence="1 7" id="KW-0723">Serine/threonine-protein kinase</keyword>
<accession>A0A9J6CSI2</accession>
<dbReference type="AlphaFoldDB" id="A0A9J6CSI2"/>
<dbReference type="InterPro" id="IPR017441">
    <property type="entry name" value="Protein_kinase_ATP_BS"/>
</dbReference>
<dbReference type="SUPFAM" id="SSF56112">
    <property type="entry name" value="Protein kinase-like (PK-like)"/>
    <property type="match status" value="1"/>
</dbReference>
<dbReference type="InterPro" id="IPR011009">
    <property type="entry name" value="Kinase-like_dom_sf"/>
</dbReference>
<keyword evidence="2" id="KW-0808">Transferase</keyword>
<evidence type="ECO:0000256" key="2">
    <source>
        <dbReference type="ARBA" id="ARBA00022679"/>
    </source>
</evidence>
<evidence type="ECO:0000259" key="8">
    <source>
        <dbReference type="PROSITE" id="PS50011"/>
    </source>
</evidence>
<protein>
    <recommendedName>
        <fullName evidence="8">Protein kinase domain-containing protein</fullName>
    </recommendedName>
</protein>
<sequence length="408" mass="47327">MLDSLVRNYSLLCKIGEGSFSEVLKVKEKISGQMYAAKRLTRTFLNLEEVEEYAELKIFKKLEYHPNVLSLVEYVYETDTRILSLIFNLMDLSLYDYIKDRKRKLSELRCKNFLYQLTNGLQYLHKNEIFHRDIKPENILLRFDEQLQKSNPLKAELVQIGDLGSVAFTSDSGPRTEYVSTRWYRSPECLLTSGFYGPKMDVWAVGCCFYEMLTLQPLFPGDNEVDQLDKIHNVIGTPSAKVLKMFKGLAIKYEFPQKRSVNWFHLLPSLSSLGIDAIKRMLNYLPDNRISAKKLIDHPYFNDLREKMNYDNVSTRLLFTRSASNSIKNSTTSLGTSKGIKSQSFVCNKSSNNSRQSIDMKNFQIEMQKCLNKQLERNWNKPNSGMKRTILSNIKSSFKSTQRTLDQC</sequence>
<dbReference type="GO" id="GO:0005524">
    <property type="term" value="F:ATP binding"/>
    <property type="evidence" value="ECO:0007669"/>
    <property type="project" value="UniProtKB-UniRule"/>
</dbReference>
<keyword evidence="4" id="KW-0418">Kinase</keyword>
<organism evidence="9 10">
    <name type="scientific">Polypedilum vanderplanki</name>
    <name type="common">Sleeping chironomid midge</name>
    <dbReference type="NCBI Taxonomy" id="319348"/>
    <lineage>
        <taxon>Eukaryota</taxon>
        <taxon>Metazoa</taxon>
        <taxon>Ecdysozoa</taxon>
        <taxon>Arthropoda</taxon>
        <taxon>Hexapoda</taxon>
        <taxon>Insecta</taxon>
        <taxon>Pterygota</taxon>
        <taxon>Neoptera</taxon>
        <taxon>Endopterygota</taxon>
        <taxon>Diptera</taxon>
        <taxon>Nematocera</taxon>
        <taxon>Chironomoidea</taxon>
        <taxon>Chironomidae</taxon>
        <taxon>Chironominae</taxon>
        <taxon>Polypedilum</taxon>
        <taxon>Polypedilum</taxon>
    </lineage>
</organism>
<dbReference type="PANTHER" id="PTHR24055">
    <property type="entry name" value="MITOGEN-ACTIVATED PROTEIN KINASE"/>
    <property type="match status" value="1"/>
</dbReference>
<dbReference type="InterPro" id="IPR050117">
    <property type="entry name" value="MAPK"/>
</dbReference>
<comment type="caution">
    <text evidence="9">The sequence shown here is derived from an EMBL/GenBank/DDBJ whole genome shotgun (WGS) entry which is preliminary data.</text>
</comment>
<dbReference type="PROSITE" id="PS00108">
    <property type="entry name" value="PROTEIN_KINASE_ST"/>
    <property type="match status" value="1"/>
</dbReference>
<evidence type="ECO:0000256" key="3">
    <source>
        <dbReference type="ARBA" id="ARBA00022741"/>
    </source>
</evidence>
<dbReference type="Pfam" id="PF00069">
    <property type="entry name" value="Pkinase"/>
    <property type="match status" value="1"/>
</dbReference>
<dbReference type="Gene3D" id="3.30.200.20">
    <property type="entry name" value="Phosphorylase Kinase, domain 1"/>
    <property type="match status" value="1"/>
</dbReference>
<evidence type="ECO:0000256" key="5">
    <source>
        <dbReference type="ARBA" id="ARBA00022840"/>
    </source>
</evidence>
<evidence type="ECO:0000313" key="9">
    <source>
        <dbReference type="EMBL" id="KAG5685029.1"/>
    </source>
</evidence>
<keyword evidence="3 6" id="KW-0547">Nucleotide-binding</keyword>
<evidence type="ECO:0000256" key="1">
    <source>
        <dbReference type="ARBA" id="ARBA00022527"/>
    </source>
</evidence>
<evidence type="ECO:0000256" key="6">
    <source>
        <dbReference type="PROSITE-ProRule" id="PRU10141"/>
    </source>
</evidence>
<evidence type="ECO:0000256" key="4">
    <source>
        <dbReference type="ARBA" id="ARBA00022777"/>
    </source>
</evidence>
<evidence type="ECO:0000313" key="10">
    <source>
        <dbReference type="Proteomes" id="UP001107558"/>
    </source>
</evidence>
<dbReference type="EMBL" id="JADBJN010000001">
    <property type="protein sequence ID" value="KAG5685029.1"/>
    <property type="molecule type" value="Genomic_DNA"/>
</dbReference>
<dbReference type="InterPro" id="IPR000719">
    <property type="entry name" value="Prot_kinase_dom"/>
</dbReference>
<dbReference type="OrthoDB" id="2158884at2759"/>
<evidence type="ECO:0000256" key="7">
    <source>
        <dbReference type="RuleBase" id="RU000304"/>
    </source>
</evidence>
<name>A0A9J6CSI2_POLVA</name>
<dbReference type="FunFam" id="1.10.510.10:FF:000624">
    <property type="entry name" value="Mitogen-activated protein kinase"/>
    <property type="match status" value="1"/>
</dbReference>
<proteinExistence type="inferred from homology"/>
<dbReference type="Proteomes" id="UP001107558">
    <property type="component" value="Chromosome 1"/>
</dbReference>
<reference evidence="9" key="1">
    <citation type="submission" date="2021-03" db="EMBL/GenBank/DDBJ databases">
        <title>Chromosome level genome of the anhydrobiotic midge Polypedilum vanderplanki.</title>
        <authorList>
            <person name="Yoshida Y."/>
            <person name="Kikawada T."/>
            <person name="Gusev O."/>
        </authorList>
    </citation>
    <scope>NUCLEOTIDE SEQUENCE</scope>
    <source>
        <strain evidence="9">NIAS01</strain>
        <tissue evidence="9">Whole body or cell culture</tissue>
    </source>
</reference>
<keyword evidence="5 6" id="KW-0067">ATP-binding</keyword>
<feature type="domain" description="Protein kinase" evidence="8">
    <location>
        <begin position="9"/>
        <end position="301"/>
    </location>
</feature>
<dbReference type="SMART" id="SM00220">
    <property type="entry name" value="S_TKc"/>
    <property type="match status" value="1"/>
</dbReference>